<proteinExistence type="predicted"/>
<dbReference type="AlphaFoldDB" id="A0A9W6XAI6"/>
<sequence>MIHSGLTKKYLSDARPGASKFVRCRVLKPETATADKKFPQSCWSAATVASLVGNAHSTPSSSTIGWIAPRTAPRTSKMTSIACISALGISPNKAIDKAVTSKQINDAILWFRFLSTCWLMIWPPTSELTMKAAPTMPICILVKGATLRNLSKSALNALMMHSATENATIVCQNPLCVKAVHH</sequence>
<reference evidence="1" key="1">
    <citation type="submission" date="2023-04" db="EMBL/GenBank/DDBJ databases">
        <title>Phytophthora fragariaefolia NBRC 109709.</title>
        <authorList>
            <person name="Ichikawa N."/>
            <person name="Sato H."/>
            <person name="Tonouchi N."/>
        </authorList>
    </citation>
    <scope>NUCLEOTIDE SEQUENCE</scope>
    <source>
        <strain evidence="1">NBRC 109709</strain>
    </source>
</reference>
<comment type="caution">
    <text evidence="1">The sequence shown here is derived from an EMBL/GenBank/DDBJ whole genome shotgun (WGS) entry which is preliminary data.</text>
</comment>
<gene>
    <name evidence="1" type="ORF">Pfra01_000907900</name>
</gene>
<dbReference type="EMBL" id="BSXT01000836">
    <property type="protein sequence ID" value="GMF34877.1"/>
    <property type="molecule type" value="Genomic_DNA"/>
</dbReference>
<protein>
    <submittedName>
        <fullName evidence="1">Unnamed protein product</fullName>
    </submittedName>
</protein>
<keyword evidence="2" id="KW-1185">Reference proteome</keyword>
<dbReference type="Proteomes" id="UP001165121">
    <property type="component" value="Unassembled WGS sequence"/>
</dbReference>
<name>A0A9W6XAI6_9STRA</name>
<evidence type="ECO:0000313" key="1">
    <source>
        <dbReference type="EMBL" id="GMF34877.1"/>
    </source>
</evidence>
<accession>A0A9W6XAI6</accession>
<organism evidence="1 2">
    <name type="scientific">Phytophthora fragariaefolia</name>
    <dbReference type="NCBI Taxonomy" id="1490495"/>
    <lineage>
        <taxon>Eukaryota</taxon>
        <taxon>Sar</taxon>
        <taxon>Stramenopiles</taxon>
        <taxon>Oomycota</taxon>
        <taxon>Peronosporomycetes</taxon>
        <taxon>Peronosporales</taxon>
        <taxon>Peronosporaceae</taxon>
        <taxon>Phytophthora</taxon>
    </lineage>
</organism>
<evidence type="ECO:0000313" key="2">
    <source>
        <dbReference type="Proteomes" id="UP001165121"/>
    </source>
</evidence>